<keyword evidence="4" id="KW-1185">Reference proteome</keyword>
<dbReference type="Proteomes" id="UP000724874">
    <property type="component" value="Unassembled WGS sequence"/>
</dbReference>
<proteinExistence type="predicted"/>
<evidence type="ECO:0000259" key="2">
    <source>
        <dbReference type="Pfam" id="PF20151"/>
    </source>
</evidence>
<feature type="transmembrane region" description="Helical" evidence="1">
    <location>
        <begin position="233"/>
        <end position="256"/>
    </location>
</feature>
<evidence type="ECO:0000256" key="1">
    <source>
        <dbReference type="SAM" id="Phobius"/>
    </source>
</evidence>
<protein>
    <recommendedName>
        <fullName evidence="2">DUF6533 domain-containing protein</fullName>
    </recommendedName>
</protein>
<name>A0A9P5NJ42_GYMJU</name>
<dbReference type="Pfam" id="PF20151">
    <property type="entry name" value="DUF6533"/>
    <property type="match status" value="1"/>
</dbReference>
<organism evidence="3 4">
    <name type="scientific">Gymnopilus junonius</name>
    <name type="common">Spectacular rustgill mushroom</name>
    <name type="synonym">Gymnopilus spectabilis subsp. junonius</name>
    <dbReference type="NCBI Taxonomy" id="109634"/>
    <lineage>
        <taxon>Eukaryota</taxon>
        <taxon>Fungi</taxon>
        <taxon>Dikarya</taxon>
        <taxon>Basidiomycota</taxon>
        <taxon>Agaricomycotina</taxon>
        <taxon>Agaricomycetes</taxon>
        <taxon>Agaricomycetidae</taxon>
        <taxon>Agaricales</taxon>
        <taxon>Agaricineae</taxon>
        <taxon>Hymenogastraceae</taxon>
        <taxon>Gymnopilus</taxon>
    </lineage>
</organism>
<accession>A0A9P5NJ42</accession>
<dbReference type="AlphaFoldDB" id="A0A9P5NJ42"/>
<feature type="transmembrane region" description="Helical" evidence="1">
    <location>
        <begin position="190"/>
        <end position="213"/>
    </location>
</feature>
<evidence type="ECO:0000313" key="4">
    <source>
        <dbReference type="Proteomes" id="UP000724874"/>
    </source>
</evidence>
<gene>
    <name evidence="3" type="ORF">CPB84DRAFT_1827077</name>
</gene>
<feature type="transmembrane region" description="Helical" evidence="1">
    <location>
        <begin position="124"/>
        <end position="145"/>
    </location>
</feature>
<reference evidence="3" key="1">
    <citation type="submission" date="2020-11" db="EMBL/GenBank/DDBJ databases">
        <authorList>
            <consortium name="DOE Joint Genome Institute"/>
            <person name="Ahrendt S."/>
            <person name="Riley R."/>
            <person name="Andreopoulos W."/>
            <person name="LaButti K."/>
            <person name="Pangilinan J."/>
            <person name="Ruiz-duenas F.J."/>
            <person name="Barrasa J.M."/>
            <person name="Sanchez-Garcia M."/>
            <person name="Camarero S."/>
            <person name="Miyauchi S."/>
            <person name="Serrano A."/>
            <person name="Linde D."/>
            <person name="Babiker R."/>
            <person name="Drula E."/>
            <person name="Ayuso-Fernandez I."/>
            <person name="Pacheco R."/>
            <person name="Padilla G."/>
            <person name="Ferreira P."/>
            <person name="Barriuso J."/>
            <person name="Kellner H."/>
            <person name="Castanera R."/>
            <person name="Alfaro M."/>
            <person name="Ramirez L."/>
            <person name="Pisabarro A.G."/>
            <person name="Kuo A."/>
            <person name="Tritt A."/>
            <person name="Lipzen A."/>
            <person name="He G."/>
            <person name="Yan M."/>
            <person name="Ng V."/>
            <person name="Cullen D."/>
            <person name="Martin F."/>
            <person name="Rosso M.-N."/>
            <person name="Henrissat B."/>
            <person name="Hibbett D."/>
            <person name="Martinez A.T."/>
            <person name="Grigoriev I.V."/>
        </authorList>
    </citation>
    <scope>NUCLEOTIDE SEQUENCE</scope>
    <source>
        <strain evidence="3">AH 44721</strain>
    </source>
</reference>
<dbReference type="OrthoDB" id="3349377at2759"/>
<feature type="transmembrane region" description="Helical" evidence="1">
    <location>
        <begin position="157"/>
        <end position="178"/>
    </location>
</feature>
<keyword evidence="1" id="KW-0472">Membrane</keyword>
<comment type="caution">
    <text evidence="3">The sequence shown here is derived from an EMBL/GenBank/DDBJ whole genome shotgun (WGS) entry which is preliminary data.</text>
</comment>
<feature type="domain" description="DUF6533" evidence="2">
    <location>
        <begin position="93"/>
        <end position="134"/>
    </location>
</feature>
<dbReference type="EMBL" id="JADNYJ010000096">
    <property type="protein sequence ID" value="KAF8886451.1"/>
    <property type="molecule type" value="Genomic_DNA"/>
</dbReference>
<feature type="transmembrane region" description="Helical" evidence="1">
    <location>
        <begin position="291"/>
        <end position="310"/>
    </location>
</feature>
<keyword evidence="1" id="KW-0812">Transmembrane</keyword>
<dbReference type="InterPro" id="IPR045340">
    <property type="entry name" value="DUF6533"/>
</dbReference>
<sequence length="338" mass="38417">MSDDGMIPMIPRVICVPEHSQVETRKRSSGEAPQYNASPTILNIRHPILSSIIHFVHCSTTSPMQASVPFLTSHFDDAIVQLKRVDISRNARLASTIIVFYDYILTFDREVNLIWRTEWRFPKIIFLINRYYVLAAGTFADYIYFPSELSSQLCKNYYIWESFSGLIGCIMAEIILQIRIYAIYRGNPFIVRLMLGSFFVCSTTAAIVMGLGVRDIQAFAIEAPNGPICAGNLQPHLFAFWIPILAFEILLCYLALMHGYQKWRDHHLNGHGMVKLFNRPRLSDILVRDSIMYFLAIGAVYLSCLVVWILDQTALIEGPAGFSIAMSSVLGLPYFDIH</sequence>
<keyword evidence="1" id="KW-1133">Transmembrane helix</keyword>
<evidence type="ECO:0000313" key="3">
    <source>
        <dbReference type="EMBL" id="KAF8886451.1"/>
    </source>
</evidence>